<accession>A0A0E0JQD1</accession>
<reference evidence="8" key="1">
    <citation type="submission" date="2015-04" db="UniProtKB">
        <authorList>
            <consortium name="EnsemblPlants"/>
        </authorList>
    </citation>
    <scope>IDENTIFICATION</scope>
</reference>
<keyword evidence="2" id="KW-0805">Transcription regulation</keyword>
<dbReference type="InterPro" id="IPR036576">
    <property type="entry name" value="WRKY_dom_sf"/>
</dbReference>
<dbReference type="SMART" id="SM00774">
    <property type="entry name" value="WRKY"/>
    <property type="match status" value="1"/>
</dbReference>
<feature type="signal peptide" evidence="6">
    <location>
        <begin position="1"/>
        <end position="23"/>
    </location>
</feature>
<evidence type="ECO:0000256" key="4">
    <source>
        <dbReference type="ARBA" id="ARBA00023163"/>
    </source>
</evidence>
<dbReference type="InterPro" id="IPR003657">
    <property type="entry name" value="WRKY_dom"/>
</dbReference>
<proteinExistence type="predicted"/>
<dbReference type="GO" id="GO:0043565">
    <property type="term" value="F:sequence-specific DNA binding"/>
    <property type="evidence" value="ECO:0007669"/>
    <property type="project" value="InterPro"/>
</dbReference>
<dbReference type="STRING" id="4537.A0A0E0JQD1"/>
<keyword evidence="6" id="KW-0732">Signal</keyword>
<evidence type="ECO:0000256" key="1">
    <source>
        <dbReference type="ARBA" id="ARBA00004123"/>
    </source>
</evidence>
<keyword evidence="3" id="KW-0238">DNA-binding</keyword>
<dbReference type="Gene3D" id="2.20.25.80">
    <property type="entry name" value="WRKY domain"/>
    <property type="match status" value="1"/>
</dbReference>
<evidence type="ECO:0000256" key="5">
    <source>
        <dbReference type="ARBA" id="ARBA00023242"/>
    </source>
</evidence>
<comment type="subcellular location">
    <subcellularLocation>
        <location evidence="1">Nucleus</location>
    </subcellularLocation>
</comment>
<keyword evidence="5" id="KW-0539">Nucleus</keyword>
<organism evidence="8">
    <name type="scientific">Oryza punctata</name>
    <name type="common">Red rice</name>
    <dbReference type="NCBI Taxonomy" id="4537"/>
    <lineage>
        <taxon>Eukaryota</taxon>
        <taxon>Viridiplantae</taxon>
        <taxon>Streptophyta</taxon>
        <taxon>Embryophyta</taxon>
        <taxon>Tracheophyta</taxon>
        <taxon>Spermatophyta</taxon>
        <taxon>Magnoliopsida</taxon>
        <taxon>Liliopsida</taxon>
        <taxon>Poales</taxon>
        <taxon>Poaceae</taxon>
        <taxon>BOP clade</taxon>
        <taxon>Oryzoideae</taxon>
        <taxon>Oryzeae</taxon>
        <taxon>Oryzinae</taxon>
        <taxon>Oryza</taxon>
    </lineage>
</organism>
<feature type="chain" id="PRO_5002364225" description="WRKY domain-containing protein" evidence="6">
    <location>
        <begin position="24"/>
        <end position="306"/>
    </location>
</feature>
<evidence type="ECO:0000313" key="9">
    <source>
        <dbReference type="Proteomes" id="UP000026962"/>
    </source>
</evidence>
<dbReference type="OMA" id="YNMAMKE"/>
<protein>
    <recommendedName>
        <fullName evidence="7">WRKY domain-containing protein</fullName>
    </recommendedName>
</protein>
<dbReference type="HOGENOM" id="CLU_091882_0_0_1"/>
<keyword evidence="4" id="KW-0804">Transcription</keyword>
<evidence type="ECO:0000259" key="7">
    <source>
        <dbReference type="PROSITE" id="PS50811"/>
    </source>
</evidence>
<keyword evidence="9" id="KW-1185">Reference proteome</keyword>
<dbReference type="Proteomes" id="UP000026962">
    <property type="component" value="Chromosome 1"/>
</dbReference>
<dbReference type="EnsemblPlants" id="OPUNC01G34260.1">
    <property type="protein sequence ID" value="OPUNC01G34260.1"/>
    <property type="gene ID" value="OPUNC01G34260"/>
</dbReference>
<evidence type="ECO:0000256" key="6">
    <source>
        <dbReference type="SAM" id="SignalP"/>
    </source>
</evidence>
<dbReference type="AlphaFoldDB" id="A0A0E0JQD1"/>
<dbReference type="GO" id="GO:0003700">
    <property type="term" value="F:DNA-binding transcription factor activity"/>
    <property type="evidence" value="ECO:0007669"/>
    <property type="project" value="InterPro"/>
</dbReference>
<name>A0A0E0JQD1_ORYPU</name>
<reference evidence="8" key="2">
    <citation type="submission" date="2018-05" db="EMBL/GenBank/DDBJ databases">
        <title>OpunRS2 (Oryza punctata Reference Sequence Version 2).</title>
        <authorList>
            <person name="Zhang J."/>
            <person name="Kudrna D."/>
            <person name="Lee S."/>
            <person name="Talag J."/>
            <person name="Welchert J."/>
            <person name="Wing R.A."/>
        </authorList>
    </citation>
    <scope>NUCLEOTIDE SEQUENCE [LARGE SCALE GENOMIC DNA]</scope>
</reference>
<dbReference type="eggNOG" id="ENOG502R5IK">
    <property type="taxonomic scope" value="Eukaryota"/>
</dbReference>
<dbReference type="PANTHER" id="PTHR31282">
    <property type="entry name" value="WRKY TRANSCRIPTION FACTOR 21-RELATED"/>
    <property type="match status" value="1"/>
</dbReference>
<sequence>MRITLHRPARSSVLLLGIRLIDAQQPLRYLASTNLHITSTCFRRLQETTMVKRSDNMVISSGCSRGAHKRLLPDSRSYDQENAMKKVCIGTRTEYTYAPYHDGYQWRKYGQKMIRGNTFPRCYYRCTYHQDNGCPASKHVEQHNSEDPPLFRVIYTNEHTCGSSNSASDYMASSMQIQQIADASLRKVQVGRLRKAEMETPRLQMHSPPRCSGGYNMAMKEEKDVIVSSLLTVIRGCHVAESGNNSAAALPANRPPPVARSDYAILPELFPASDDLKLNFMLDSVLDPHWVEPLDLTWFKESTHTG</sequence>
<dbReference type="SUPFAM" id="SSF118290">
    <property type="entry name" value="WRKY DNA-binding domain"/>
    <property type="match status" value="1"/>
</dbReference>
<dbReference type="Pfam" id="PF03106">
    <property type="entry name" value="WRKY"/>
    <property type="match status" value="1"/>
</dbReference>
<evidence type="ECO:0000313" key="8">
    <source>
        <dbReference type="EnsemblPlants" id="OPUNC01G34260.1"/>
    </source>
</evidence>
<evidence type="ECO:0000256" key="3">
    <source>
        <dbReference type="ARBA" id="ARBA00023125"/>
    </source>
</evidence>
<feature type="domain" description="WRKY" evidence="7">
    <location>
        <begin position="102"/>
        <end position="164"/>
    </location>
</feature>
<dbReference type="InterPro" id="IPR044810">
    <property type="entry name" value="WRKY_plant"/>
</dbReference>
<dbReference type="Gramene" id="OPUNC01G34260.1">
    <property type="protein sequence ID" value="OPUNC01G34260.1"/>
    <property type="gene ID" value="OPUNC01G34260"/>
</dbReference>
<evidence type="ECO:0000256" key="2">
    <source>
        <dbReference type="ARBA" id="ARBA00023015"/>
    </source>
</evidence>
<dbReference type="PROSITE" id="PS50811">
    <property type="entry name" value="WRKY"/>
    <property type="match status" value="1"/>
</dbReference>
<dbReference type="GO" id="GO:0005634">
    <property type="term" value="C:nucleus"/>
    <property type="evidence" value="ECO:0007669"/>
    <property type="project" value="UniProtKB-SubCell"/>
</dbReference>